<dbReference type="AlphaFoldDB" id="A0A5E4ZR81"/>
<sequence>MGWGVITNLVMNAVAWGSDSESLHNFFSDFAATVF</sequence>
<accession>A0A5E4ZR81</accession>
<name>A0A5E4ZR81_9BURK</name>
<dbReference type="EMBL" id="CABPSP010000003">
    <property type="protein sequence ID" value="VVE63754.1"/>
    <property type="molecule type" value="Genomic_DNA"/>
</dbReference>
<organism evidence="1 2">
    <name type="scientific">Pandoraea anapnoica</name>
    <dbReference type="NCBI Taxonomy" id="2508301"/>
    <lineage>
        <taxon>Bacteria</taxon>
        <taxon>Pseudomonadati</taxon>
        <taxon>Pseudomonadota</taxon>
        <taxon>Betaproteobacteria</taxon>
        <taxon>Burkholderiales</taxon>
        <taxon>Burkholderiaceae</taxon>
        <taxon>Pandoraea</taxon>
    </lineage>
</organism>
<protein>
    <submittedName>
        <fullName evidence="1">Uncharacterized protein</fullName>
    </submittedName>
</protein>
<evidence type="ECO:0000313" key="2">
    <source>
        <dbReference type="Proteomes" id="UP000383122"/>
    </source>
</evidence>
<dbReference type="Proteomes" id="UP000383122">
    <property type="component" value="Unassembled WGS sequence"/>
</dbReference>
<proteinExistence type="predicted"/>
<keyword evidence="2" id="KW-1185">Reference proteome</keyword>
<evidence type="ECO:0000313" key="1">
    <source>
        <dbReference type="EMBL" id="VVE63754.1"/>
    </source>
</evidence>
<gene>
    <name evidence="1" type="ORF">PAN31117_01349</name>
</gene>
<reference evidence="1 2" key="1">
    <citation type="submission" date="2019-08" db="EMBL/GenBank/DDBJ databases">
        <authorList>
            <person name="Peeters C."/>
        </authorList>
    </citation>
    <scope>NUCLEOTIDE SEQUENCE [LARGE SCALE GENOMIC DNA]</scope>
    <source>
        <strain evidence="1 2">LMG 31117</strain>
    </source>
</reference>